<feature type="binding site" evidence="9">
    <location>
        <position position="52"/>
    </location>
    <ligand>
        <name>Mg(2+)</name>
        <dbReference type="ChEBI" id="CHEBI:18420"/>
    </ligand>
</feature>
<keyword evidence="7 9" id="KW-1208">Phospholipid metabolism</keyword>
<evidence type="ECO:0000256" key="8">
    <source>
        <dbReference type="ARBA" id="ARBA00047288"/>
    </source>
</evidence>
<comment type="caution">
    <text evidence="9">Lacks conserved residue(s) required for the propagation of feature annotation.</text>
</comment>
<comment type="cofactor">
    <cofactor evidence="9">
        <name>Mg(2+)</name>
        <dbReference type="ChEBI" id="CHEBI:18420"/>
    </cofactor>
</comment>
<organism evidence="10 11">
    <name type="scientific">Salinimicrobium marinum</name>
    <dbReference type="NCBI Taxonomy" id="680283"/>
    <lineage>
        <taxon>Bacteria</taxon>
        <taxon>Pseudomonadati</taxon>
        <taxon>Bacteroidota</taxon>
        <taxon>Flavobacteriia</taxon>
        <taxon>Flavobacteriales</taxon>
        <taxon>Flavobacteriaceae</taxon>
        <taxon>Salinimicrobium</taxon>
    </lineage>
</organism>
<gene>
    <name evidence="10" type="primary">pcrB</name>
    <name evidence="10" type="ORF">GCM10007103_27660</name>
</gene>
<feature type="binding site" evidence="9">
    <location>
        <begin position="203"/>
        <end position="204"/>
    </location>
    <ligand>
        <name>sn-glycerol 1-phosphate</name>
        <dbReference type="ChEBI" id="CHEBI:57685"/>
    </ligand>
</feature>
<accession>A0A918SIR5</accession>
<feature type="binding site" evidence="9">
    <location>
        <begin position="225"/>
        <end position="226"/>
    </location>
    <ligand>
        <name>sn-glycerol 1-phosphate</name>
        <dbReference type="ChEBI" id="CHEBI:57685"/>
    </ligand>
</feature>
<dbReference type="RefSeq" id="WP_189605372.1">
    <property type="nucleotide sequence ID" value="NZ_BMXB01000013.1"/>
</dbReference>
<comment type="catalytic activity">
    <reaction evidence="8 9">
        <text>sn-glycerol 1-phosphate + (2E,6E,10E)-geranylgeranyl diphosphate = sn-3-O-(geranylgeranyl)glycerol 1-phosphate + diphosphate</text>
        <dbReference type="Rhea" id="RHEA:23404"/>
        <dbReference type="ChEBI" id="CHEBI:33019"/>
        <dbReference type="ChEBI" id="CHEBI:57677"/>
        <dbReference type="ChEBI" id="CHEBI:57685"/>
        <dbReference type="ChEBI" id="CHEBI:58756"/>
        <dbReference type="EC" id="2.5.1.41"/>
    </reaction>
</comment>
<evidence type="ECO:0000256" key="7">
    <source>
        <dbReference type="ARBA" id="ARBA00023264"/>
    </source>
</evidence>
<keyword evidence="3 9" id="KW-0479">Metal-binding</keyword>
<dbReference type="GO" id="GO:0000287">
    <property type="term" value="F:magnesium ion binding"/>
    <property type="evidence" value="ECO:0007669"/>
    <property type="project" value="UniProtKB-UniRule"/>
</dbReference>
<dbReference type="InterPro" id="IPR008205">
    <property type="entry name" value="GGGP_HepGP_synthase"/>
</dbReference>
<dbReference type="InterPro" id="IPR038597">
    <property type="entry name" value="GGGP/HepGP_synthase_sf"/>
</dbReference>
<evidence type="ECO:0000313" key="10">
    <source>
        <dbReference type="EMBL" id="GHA44950.1"/>
    </source>
</evidence>
<comment type="caution">
    <text evidence="10">The sequence shown here is derived from an EMBL/GenBank/DDBJ whole genome shotgun (WGS) entry which is preliminary data.</text>
</comment>
<dbReference type="NCBIfam" id="TIGR01769">
    <property type="entry name" value="GGGP"/>
    <property type="match status" value="1"/>
</dbReference>
<keyword evidence="11" id="KW-1185">Reference proteome</keyword>
<dbReference type="SUPFAM" id="SSF51395">
    <property type="entry name" value="FMN-linked oxidoreductases"/>
    <property type="match status" value="1"/>
</dbReference>
<dbReference type="EC" id="2.5.1.41" evidence="9"/>
<keyword evidence="4 9" id="KW-0460">Magnesium</keyword>
<dbReference type="InterPro" id="IPR039074">
    <property type="entry name" value="GGGP/HepGP_synthase_I"/>
</dbReference>
<dbReference type="PANTHER" id="PTHR40029">
    <property type="match status" value="1"/>
</dbReference>
<keyword evidence="6 9" id="KW-0594">Phospholipid biosynthesis</keyword>
<dbReference type="Gene3D" id="3.20.20.390">
    <property type="entry name" value="FMN-linked oxidoreductases"/>
    <property type="match status" value="1"/>
</dbReference>
<dbReference type="HAMAP" id="MF_00112">
    <property type="entry name" value="GGGP_HepGP_synthase"/>
    <property type="match status" value="1"/>
</dbReference>
<feature type="binding site" evidence="9">
    <location>
        <begin position="172"/>
        <end position="178"/>
    </location>
    <ligand>
        <name>sn-glycerol 1-phosphate</name>
        <dbReference type="ChEBI" id="CHEBI:57685"/>
    </ligand>
</feature>
<keyword evidence="5 9" id="KW-0443">Lipid metabolism</keyword>
<dbReference type="GO" id="GO:0120536">
    <property type="term" value="F:heptaprenylglyceryl phosphate synthase activity"/>
    <property type="evidence" value="ECO:0007669"/>
    <property type="project" value="UniProtKB-ARBA"/>
</dbReference>
<dbReference type="PANTHER" id="PTHR40029:SF2">
    <property type="entry name" value="HEPTAPRENYLGLYCERYL PHOSPHATE SYNTHASE"/>
    <property type="match status" value="1"/>
</dbReference>
<comment type="function">
    <text evidence="9">Prenyltransferase that catalyzes the transfer of the geranylgeranyl moiety of geranylgeranyl diphosphate (GGPP) to the C3 hydroxyl of sn-glycerol-1-phosphate (G1P).</text>
</comment>
<evidence type="ECO:0000256" key="9">
    <source>
        <dbReference type="HAMAP-Rule" id="MF_00112"/>
    </source>
</evidence>
<feature type="binding site" evidence="9">
    <location>
        <position position="24"/>
    </location>
    <ligand>
        <name>Mg(2+)</name>
        <dbReference type="ChEBI" id="CHEBI:18420"/>
    </ligand>
</feature>
<dbReference type="Proteomes" id="UP000610456">
    <property type="component" value="Unassembled WGS sequence"/>
</dbReference>
<keyword evidence="1 9" id="KW-0444">Lipid biosynthesis</keyword>
<dbReference type="GO" id="GO:0046474">
    <property type="term" value="P:glycerophospholipid biosynthetic process"/>
    <property type="evidence" value="ECO:0007669"/>
    <property type="project" value="UniProtKB-UniRule"/>
</dbReference>
<dbReference type="NCBIfam" id="NF003198">
    <property type="entry name" value="PRK04169.1-2"/>
    <property type="match status" value="1"/>
</dbReference>
<proteinExistence type="inferred from homology"/>
<evidence type="ECO:0000256" key="1">
    <source>
        <dbReference type="ARBA" id="ARBA00022516"/>
    </source>
</evidence>
<evidence type="ECO:0000256" key="2">
    <source>
        <dbReference type="ARBA" id="ARBA00022679"/>
    </source>
</evidence>
<sequence>MASFLNLILNAVTSEEKLLSVLIDPDKFDEAEVATFLQKLPKQTSFLLVGGSTVEAERTKTCVEVIKRNTDVPVILFPGDFTQIADAADGILFLSLISGRNPEYLIGQQVKAAPILQKSSLEILPVGYILIDGGKESAVERVSETEPLSQEKVQVIVETALAGEYSGKRMIYLEAGSGAIFPVSNKIISEVKRAVSIPLIVGGGIRSQEQLQEIYSAGADVVVVGTAFEEGSWEELPLLKISKEA</sequence>
<keyword evidence="2 9" id="KW-0808">Transferase</keyword>
<name>A0A918SIR5_9FLAO</name>
<evidence type="ECO:0000256" key="4">
    <source>
        <dbReference type="ARBA" id="ARBA00022842"/>
    </source>
</evidence>
<evidence type="ECO:0000256" key="6">
    <source>
        <dbReference type="ARBA" id="ARBA00023209"/>
    </source>
</evidence>
<dbReference type="EMBL" id="BMXB01000013">
    <property type="protein sequence ID" value="GHA44950.1"/>
    <property type="molecule type" value="Genomic_DNA"/>
</dbReference>
<reference evidence="10" key="2">
    <citation type="submission" date="2020-09" db="EMBL/GenBank/DDBJ databases">
        <authorList>
            <person name="Sun Q."/>
            <person name="Kim S."/>
        </authorList>
    </citation>
    <scope>NUCLEOTIDE SEQUENCE</scope>
    <source>
        <strain evidence="10">KCTC 12719</strain>
    </source>
</reference>
<protein>
    <recommendedName>
        <fullName evidence="9">Geranylgeranylglyceryl phosphate synthase</fullName>
        <shortName evidence="9">GGGP synthase</shortName>
        <shortName evidence="9">GGGPS</shortName>
        <ecNumber evidence="9">2.5.1.41</ecNumber>
    </recommendedName>
    <alternativeName>
        <fullName evidence="9">(S)-3-O-geranylgeranylglyceryl phosphate synthase</fullName>
    </alternativeName>
    <alternativeName>
        <fullName evidence="9">Phosphoglycerol geranylgeranyltransferase</fullName>
    </alternativeName>
</protein>
<dbReference type="AlphaFoldDB" id="A0A918SIR5"/>
<evidence type="ECO:0000313" key="11">
    <source>
        <dbReference type="Proteomes" id="UP000610456"/>
    </source>
</evidence>
<dbReference type="GO" id="GO:0005737">
    <property type="term" value="C:cytoplasm"/>
    <property type="evidence" value="ECO:0007669"/>
    <property type="project" value="InterPro"/>
</dbReference>
<comment type="similarity">
    <text evidence="9">Belongs to the GGGP/HepGP synthase family. Group II subfamily.</text>
</comment>
<reference evidence="10" key="1">
    <citation type="journal article" date="2014" name="Int. J. Syst. Evol. Microbiol.">
        <title>Complete genome sequence of Corynebacterium casei LMG S-19264T (=DSM 44701T), isolated from a smear-ripened cheese.</title>
        <authorList>
            <consortium name="US DOE Joint Genome Institute (JGI-PGF)"/>
            <person name="Walter F."/>
            <person name="Albersmeier A."/>
            <person name="Kalinowski J."/>
            <person name="Ruckert C."/>
        </authorList>
    </citation>
    <scope>NUCLEOTIDE SEQUENCE</scope>
    <source>
        <strain evidence="10">KCTC 12719</strain>
    </source>
</reference>
<evidence type="ECO:0000256" key="3">
    <source>
        <dbReference type="ARBA" id="ARBA00022723"/>
    </source>
</evidence>
<dbReference type="GO" id="GO:0047294">
    <property type="term" value="F:phosphoglycerol geranylgeranyltransferase activity"/>
    <property type="evidence" value="ECO:0007669"/>
    <property type="project" value="UniProtKB-UniRule"/>
</dbReference>
<evidence type="ECO:0000256" key="5">
    <source>
        <dbReference type="ARBA" id="ARBA00023098"/>
    </source>
</evidence>
<dbReference type="Pfam" id="PF01884">
    <property type="entry name" value="PcrB"/>
    <property type="match status" value="1"/>
</dbReference>
<dbReference type="NCBIfam" id="TIGR01768">
    <property type="entry name" value="GGGP-family"/>
    <property type="match status" value="1"/>
</dbReference>
<dbReference type="InterPro" id="IPR010946">
    <property type="entry name" value="GGGP_synth"/>
</dbReference>